<dbReference type="Proteomes" id="UP001054889">
    <property type="component" value="Unassembled WGS sequence"/>
</dbReference>
<accession>A0AAV5FH63</accession>
<evidence type="ECO:0000256" key="2">
    <source>
        <dbReference type="SAM" id="Phobius"/>
    </source>
</evidence>
<keyword evidence="4" id="KW-1185">Reference proteome</keyword>
<keyword evidence="1" id="KW-0802">TPR repeat</keyword>
<evidence type="ECO:0008006" key="5">
    <source>
        <dbReference type="Google" id="ProtNLM"/>
    </source>
</evidence>
<protein>
    <recommendedName>
        <fullName evidence="5">Outer envelope protein 61</fullName>
    </recommendedName>
</protein>
<dbReference type="Pfam" id="PF00515">
    <property type="entry name" value="TPR_1"/>
    <property type="match status" value="1"/>
</dbReference>
<reference evidence="3" key="2">
    <citation type="submission" date="2021-12" db="EMBL/GenBank/DDBJ databases">
        <title>Resequencing data analysis of finger millet.</title>
        <authorList>
            <person name="Hatakeyama M."/>
            <person name="Aluri S."/>
            <person name="Balachadran M.T."/>
            <person name="Sivarajan S.R."/>
            <person name="Poveda L."/>
            <person name="Shimizu-Inatsugi R."/>
            <person name="Schlapbach R."/>
            <person name="Sreeman S.M."/>
            <person name="Shimizu K.K."/>
        </authorList>
    </citation>
    <scope>NUCLEOTIDE SEQUENCE</scope>
</reference>
<name>A0AAV5FH63_ELECO</name>
<dbReference type="EMBL" id="BQKI01000085">
    <property type="protein sequence ID" value="GJN34346.1"/>
    <property type="molecule type" value="Genomic_DNA"/>
</dbReference>
<evidence type="ECO:0000256" key="1">
    <source>
        <dbReference type="PROSITE-ProRule" id="PRU00339"/>
    </source>
</evidence>
<dbReference type="SUPFAM" id="SSF48452">
    <property type="entry name" value="TPR-like"/>
    <property type="match status" value="1"/>
</dbReference>
<reference evidence="3" key="1">
    <citation type="journal article" date="2018" name="DNA Res.">
        <title>Multiple hybrid de novo genome assembly of finger millet, an orphan allotetraploid crop.</title>
        <authorList>
            <person name="Hatakeyama M."/>
            <person name="Aluri S."/>
            <person name="Balachadran M.T."/>
            <person name="Sivarajan S.R."/>
            <person name="Patrignani A."/>
            <person name="Gruter S."/>
            <person name="Poveda L."/>
            <person name="Shimizu-Inatsugi R."/>
            <person name="Baeten J."/>
            <person name="Francoijs K.J."/>
            <person name="Nataraja K.N."/>
            <person name="Reddy Y.A.N."/>
            <person name="Phadnis S."/>
            <person name="Ravikumar R.L."/>
            <person name="Schlapbach R."/>
            <person name="Sreeman S.M."/>
            <person name="Shimizu K.K."/>
        </authorList>
    </citation>
    <scope>NUCLEOTIDE SEQUENCE</scope>
</reference>
<keyword evidence="2" id="KW-0812">Transmembrane</keyword>
<evidence type="ECO:0000313" key="4">
    <source>
        <dbReference type="Proteomes" id="UP001054889"/>
    </source>
</evidence>
<proteinExistence type="predicted"/>
<gene>
    <name evidence="3" type="primary">gb22997</name>
    <name evidence="3" type="ORF">PR202_gb22997</name>
</gene>
<comment type="caution">
    <text evidence="3">The sequence shown here is derived from an EMBL/GenBank/DDBJ whole genome shotgun (WGS) entry which is preliminary data.</text>
</comment>
<dbReference type="PROSITE" id="PS50293">
    <property type="entry name" value="TPR_REGION"/>
    <property type="match status" value="1"/>
</dbReference>
<dbReference type="PANTHER" id="PTHR48433">
    <property type="entry name" value="OUTER ENVELOPE PROTEIN 61-LIKE"/>
    <property type="match status" value="1"/>
</dbReference>
<organism evidence="3 4">
    <name type="scientific">Eleusine coracana subsp. coracana</name>
    <dbReference type="NCBI Taxonomy" id="191504"/>
    <lineage>
        <taxon>Eukaryota</taxon>
        <taxon>Viridiplantae</taxon>
        <taxon>Streptophyta</taxon>
        <taxon>Embryophyta</taxon>
        <taxon>Tracheophyta</taxon>
        <taxon>Spermatophyta</taxon>
        <taxon>Magnoliopsida</taxon>
        <taxon>Liliopsida</taxon>
        <taxon>Poales</taxon>
        <taxon>Poaceae</taxon>
        <taxon>PACMAD clade</taxon>
        <taxon>Chloridoideae</taxon>
        <taxon>Cynodonteae</taxon>
        <taxon>Eleusininae</taxon>
        <taxon>Eleusine</taxon>
    </lineage>
</organism>
<dbReference type="InterPro" id="IPR053319">
    <property type="entry name" value="OEP61"/>
</dbReference>
<dbReference type="AlphaFoldDB" id="A0AAV5FH63"/>
<dbReference type="PANTHER" id="PTHR48433:SF1">
    <property type="entry name" value="OUTER ENVELOPE PROTEIN 61-LIKE"/>
    <property type="match status" value="1"/>
</dbReference>
<evidence type="ECO:0000313" key="3">
    <source>
        <dbReference type="EMBL" id="GJN34346.1"/>
    </source>
</evidence>
<dbReference type="InterPro" id="IPR011990">
    <property type="entry name" value="TPR-like_helical_dom_sf"/>
</dbReference>
<sequence>MMNPEMMRLAQEQMRRMSPDDLAAMQRQFMANPDLLKFASESMKNMTADDVRRAAQQLNQARPEDMRAMAQKIASATPEELAAVKAQADAQMTHAMAGARTLKKQGNELHGRGQYSDAAAKYKLAKDTLTNIPSSAAHSLQLQCALNLMACYLKIGKFDECVSEGSDVLAYDSSNVKAYYRRGQAYKELGEIQAAVADLRKASELSPDDETIAEALKDAEEKLGSSPVESDDNFQPSSSQIVVEKPKEMLMNDQGTGQSSSSTSSAPLPTADMQEAMKNSMKDPAMQQMLASMMKNISPEMMASMSEQFGMKLSTEDAAKAQQAMSSLSAEDLNRMMIWMERARQGVEVARKTKDWLLGKRGFILAIVLLILAFILRQLGFIGG</sequence>
<dbReference type="SMART" id="SM00028">
    <property type="entry name" value="TPR"/>
    <property type="match status" value="3"/>
</dbReference>
<keyword evidence="2" id="KW-0472">Membrane</keyword>
<feature type="transmembrane region" description="Helical" evidence="2">
    <location>
        <begin position="362"/>
        <end position="382"/>
    </location>
</feature>
<feature type="repeat" description="TPR" evidence="1">
    <location>
        <begin position="176"/>
        <end position="209"/>
    </location>
</feature>
<dbReference type="InterPro" id="IPR019734">
    <property type="entry name" value="TPR_rpt"/>
</dbReference>
<dbReference type="Gene3D" id="1.25.40.10">
    <property type="entry name" value="Tetratricopeptide repeat domain"/>
    <property type="match status" value="1"/>
</dbReference>
<keyword evidence="2" id="KW-1133">Transmembrane helix</keyword>
<dbReference type="PROSITE" id="PS50005">
    <property type="entry name" value="TPR"/>
    <property type="match status" value="1"/>
</dbReference>